<accession>A0A2R4XG00</accession>
<keyword evidence="2" id="KW-1185">Reference proteome</keyword>
<dbReference type="PANTHER" id="PTHR38008">
    <property type="entry name" value="HEMOLYSIN-RELATED"/>
    <property type="match status" value="1"/>
</dbReference>
<organism evidence="1 2">
    <name type="scientific">Orrella marina</name>
    <dbReference type="NCBI Taxonomy" id="2163011"/>
    <lineage>
        <taxon>Bacteria</taxon>
        <taxon>Pseudomonadati</taxon>
        <taxon>Pseudomonadota</taxon>
        <taxon>Betaproteobacteria</taxon>
        <taxon>Burkholderiales</taxon>
        <taxon>Alcaligenaceae</taxon>
        <taxon>Orrella</taxon>
    </lineage>
</organism>
<proteinExistence type="predicted"/>
<name>A0A2R4XG00_9BURK</name>
<dbReference type="KEGG" id="boz:DBV39_02290"/>
<sequence>MKGIWLAIPFASFVISGCTISGPDPLLAVQLPNPASVYCVERGGTIDIRESPQGDVSTCVLSDGTRVDEWEFYRRNHPG</sequence>
<dbReference type="PANTHER" id="PTHR38008:SF2">
    <property type="entry name" value="HEMOLYSIN"/>
    <property type="match status" value="1"/>
</dbReference>
<dbReference type="Proteomes" id="UP000244571">
    <property type="component" value="Chromosome"/>
</dbReference>
<evidence type="ECO:0000313" key="1">
    <source>
        <dbReference type="EMBL" id="AWB32736.1"/>
    </source>
</evidence>
<dbReference type="PROSITE" id="PS51257">
    <property type="entry name" value="PROKAR_LIPOPROTEIN"/>
    <property type="match status" value="1"/>
</dbReference>
<dbReference type="InterPro" id="IPR005590">
    <property type="entry name" value="DUF333"/>
</dbReference>
<dbReference type="Pfam" id="PF03891">
    <property type="entry name" value="DUF333"/>
    <property type="match status" value="1"/>
</dbReference>
<dbReference type="AlphaFoldDB" id="A0A2R4XG00"/>
<evidence type="ECO:0000313" key="2">
    <source>
        <dbReference type="Proteomes" id="UP000244571"/>
    </source>
</evidence>
<dbReference type="EMBL" id="CP028901">
    <property type="protein sequence ID" value="AWB32736.1"/>
    <property type="molecule type" value="Genomic_DNA"/>
</dbReference>
<reference evidence="1 2" key="1">
    <citation type="submission" date="2018-04" db="EMBL/GenBank/DDBJ databases">
        <title>Bordetella sp. HZ20 isolated from seawater.</title>
        <authorList>
            <person name="Sun C."/>
        </authorList>
    </citation>
    <scope>NUCLEOTIDE SEQUENCE [LARGE SCALE GENOMIC DNA]</scope>
    <source>
        <strain evidence="1 2">HZ20</strain>
    </source>
</reference>
<dbReference type="RefSeq" id="WP_108620177.1">
    <property type="nucleotide sequence ID" value="NZ_CP028901.1"/>
</dbReference>
<gene>
    <name evidence="1" type="ORF">DBV39_02290</name>
</gene>
<protein>
    <submittedName>
        <fullName evidence="1">DUF333 domain-containing protein</fullName>
    </submittedName>
</protein>
<dbReference type="OrthoDB" id="148878at2"/>